<dbReference type="AlphaFoldDB" id="U1N4C5"/>
<dbReference type="HOGENOM" id="CLU_090888_0_0_2"/>
<gene>
    <name evidence="2" type="ORF">J07HQW1_01282</name>
</gene>
<dbReference type="InterPro" id="IPR013422">
    <property type="entry name" value="CRISPR-assoc_prot_Cas5_N"/>
</dbReference>
<dbReference type="GO" id="GO:0043571">
    <property type="term" value="P:maintenance of CRISPR repeat elements"/>
    <property type="evidence" value="ECO:0007669"/>
    <property type="project" value="InterPro"/>
</dbReference>
<evidence type="ECO:0000313" key="3">
    <source>
        <dbReference type="Proteomes" id="UP000030649"/>
    </source>
</evidence>
<dbReference type="InterPro" id="IPR013421">
    <property type="entry name" value="CRISPR-assoc_prot_Cas5_HALMA"/>
</dbReference>
<dbReference type="EMBL" id="KE356560">
    <property type="protein sequence ID" value="ERG91248.1"/>
    <property type="molecule type" value="Genomic_DNA"/>
</dbReference>
<sequence>MSVDTDDDDDTVAPPSSTAVSFTIEGKWAHFRRIDTTTVKQSYRVMPPTTAMGLIAAMLGYERDSYYNRFSKTNAAFAIVAERPIQPFQIAKLDLSTTEGDFESGRSKGVLRNLIAREATADDRQQRLYEYLRNPAYRIILAVGDDEIHDELARRLSNRNYVYTPSLGRSECIGHISAWDEHSIEQITADEVDSTAPLDIVQPSSEISVERTAQRFSATAHSRQATSFVSYGFSKAGDSIPVLSGTNAHSVGDDTVVFV</sequence>
<dbReference type="Gene3D" id="3.30.70.2660">
    <property type="match status" value="1"/>
</dbReference>
<name>U1N4C5_9EURY</name>
<evidence type="ECO:0000313" key="2">
    <source>
        <dbReference type="EMBL" id="ERG91248.1"/>
    </source>
</evidence>
<dbReference type="STRING" id="1238424.J07HQW1_01282"/>
<protein>
    <submittedName>
        <fullName evidence="2">CRISPR-associated protein Cas5, subtype I-B/HMARI</fullName>
    </submittedName>
</protein>
<accession>U1N4C5</accession>
<dbReference type="Pfam" id="PF09704">
    <property type="entry name" value="Cas_Cas5d"/>
    <property type="match status" value="1"/>
</dbReference>
<dbReference type="NCBIfam" id="TIGR02592">
    <property type="entry name" value="cas_Cas5h"/>
    <property type="match status" value="1"/>
</dbReference>
<organism evidence="2 3">
    <name type="scientific">Haloquadratum walsbyi J07HQW1</name>
    <dbReference type="NCBI Taxonomy" id="1238424"/>
    <lineage>
        <taxon>Archaea</taxon>
        <taxon>Methanobacteriati</taxon>
        <taxon>Methanobacteriota</taxon>
        <taxon>Stenosarchaea group</taxon>
        <taxon>Halobacteria</taxon>
        <taxon>Halobacteriales</taxon>
        <taxon>Haloferacaceae</taxon>
        <taxon>Haloquadratum</taxon>
    </lineage>
</organism>
<dbReference type="GO" id="GO:0051607">
    <property type="term" value="P:defense response to virus"/>
    <property type="evidence" value="ECO:0007669"/>
    <property type="project" value="UniProtKB-KW"/>
</dbReference>
<evidence type="ECO:0000256" key="1">
    <source>
        <dbReference type="ARBA" id="ARBA00023118"/>
    </source>
</evidence>
<proteinExistence type="predicted"/>
<dbReference type="InterPro" id="IPR021124">
    <property type="entry name" value="CRISPR-assoc_prot_Cas5"/>
</dbReference>
<dbReference type="Proteomes" id="UP000030649">
    <property type="component" value="Unassembled WGS sequence"/>
</dbReference>
<keyword evidence="1" id="KW-0051">Antiviral defense</keyword>
<reference evidence="2 3" key="1">
    <citation type="journal article" date="2013" name="PLoS ONE">
        <title>Assembly-driven community genomics of a hypersaline microbial ecosystem.</title>
        <authorList>
            <person name="Podell S."/>
            <person name="Ugalde J.A."/>
            <person name="Narasingarao P."/>
            <person name="Banfield J.F."/>
            <person name="Heidelberg K.B."/>
            <person name="Allen E.E."/>
        </authorList>
    </citation>
    <scope>NUCLEOTIDE SEQUENCE [LARGE SCALE GENOMIC DNA]</scope>
    <source>
        <strain evidence="3">J07HQW1</strain>
    </source>
</reference>
<dbReference type="NCBIfam" id="TIGR02593">
    <property type="entry name" value="CRISPR_cas5"/>
    <property type="match status" value="1"/>
</dbReference>